<evidence type="ECO:0000313" key="1">
    <source>
        <dbReference type="EMBL" id="PKA51198.1"/>
    </source>
</evidence>
<dbReference type="STRING" id="1088818.A0A2I0A6N6"/>
<protein>
    <submittedName>
        <fullName evidence="1">Uncharacterized protein</fullName>
    </submittedName>
</protein>
<dbReference type="PANTHER" id="PTHR36807">
    <property type="entry name" value="PHOSPHOGLYCOLATE PHOSPHATASE"/>
    <property type="match status" value="1"/>
</dbReference>
<organism evidence="1 2">
    <name type="scientific">Apostasia shenzhenica</name>
    <dbReference type="NCBI Taxonomy" id="1088818"/>
    <lineage>
        <taxon>Eukaryota</taxon>
        <taxon>Viridiplantae</taxon>
        <taxon>Streptophyta</taxon>
        <taxon>Embryophyta</taxon>
        <taxon>Tracheophyta</taxon>
        <taxon>Spermatophyta</taxon>
        <taxon>Magnoliopsida</taxon>
        <taxon>Liliopsida</taxon>
        <taxon>Asparagales</taxon>
        <taxon>Orchidaceae</taxon>
        <taxon>Apostasioideae</taxon>
        <taxon>Apostasia</taxon>
    </lineage>
</organism>
<proteinExistence type="predicted"/>
<reference evidence="1 2" key="1">
    <citation type="journal article" date="2017" name="Nature">
        <title>The Apostasia genome and the evolution of orchids.</title>
        <authorList>
            <person name="Zhang G.Q."/>
            <person name="Liu K.W."/>
            <person name="Li Z."/>
            <person name="Lohaus R."/>
            <person name="Hsiao Y.Y."/>
            <person name="Niu S.C."/>
            <person name="Wang J.Y."/>
            <person name="Lin Y.C."/>
            <person name="Xu Q."/>
            <person name="Chen L.J."/>
            <person name="Yoshida K."/>
            <person name="Fujiwara S."/>
            <person name="Wang Z.W."/>
            <person name="Zhang Y.Q."/>
            <person name="Mitsuda N."/>
            <person name="Wang M."/>
            <person name="Liu G.H."/>
            <person name="Pecoraro L."/>
            <person name="Huang H.X."/>
            <person name="Xiao X.J."/>
            <person name="Lin M."/>
            <person name="Wu X.Y."/>
            <person name="Wu W.L."/>
            <person name="Chen Y.Y."/>
            <person name="Chang S.B."/>
            <person name="Sakamoto S."/>
            <person name="Ohme-Takagi M."/>
            <person name="Yagi M."/>
            <person name="Zeng S.J."/>
            <person name="Shen C.Y."/>
            <person name="Yeh C.M."/>
            <person name="Luo Y.B."/>
            <person name="Tsai W.C."/>
            <person name="Van de Peer Y."/>
            <person name="Liu Z.J."/>
        </authorList>
    </citation>
    <scope>NUCLEOTIDE SEQUENCE [LARGE SCALE GENOMIC DNA]</scope>
    <source>
        <strain evidence="2">cv. Shenzhen</strain>
        <tissue evidence="1">Stem</tissue>
    </source>
</reference>
<dbReference type="Pfam" id="PF12452">
    <property type="entry name" value="DUF3685"/>
    <property type="match status" value="2"/>
</dbReference>
<sequence>MSARGLYGRDRDTLVCYCWGTFVDPDNAAPSNLVFAMDQLLLMFTALLAYSAGAIPSTWKNVHFKRDTIKEVSDSSSFTPYGRSELDENMPTSSTNDLWGEVNGKLVDALEAMASDSKLDNHLSGLESDCQRYALSIFALSHGPMWRLLQITLWRLEKEAGIVSDIQSSHEVHSQNAWLVVVLEVLKGVIEPICTKWLEAELLQDTGNCNMNFVTSLSEKFKENGVVMQTITRCGKTDLYADLLFFLRFSSLRTGFCFGTKFLTEHGVEILEDLVITLADVVASIFLELISVDSDIANELYALVFKICPLSTRAIQRLRNEVVLKQWLQQNFESVIALYEDRFMLFVLSSQIIERPVVTQSENSIWQKLLFRKRAKLCAFSYVKINPVFLTVKRMKELQALSGWRYYFSLILEFSDVAMPLARAVFEKARNAVSFFLTCMIGRSLGLIFSGIRQSLGWNTLHHDRPSVLFPAFELCLEAIMNLTTPAIAHMRMRDDLFFSSVLPPPPPPIFSGDPQA</sequence>
<dbReference type="AlphaFoldDB" id="A0A2I0A6N6"/>
<evidence type="ECO:0000313" key="2">
    <source>
        <dbReference type="Proteomes" id="UP000236161"/>
    </source>
</evidence>
<name>A0A2I0A6N6_9ASPA</name>
<dbReference type="InterPro" id="IPR022552">
    <property type="entry name" value="UPF_Ycf55"/>
</dbReference>
<dbReference type="PANTHER" id="PTHR36807:SF2">
    <property type="entry name" value="PHOSPHOGLYCOLATE PHOSPHATASE"/>
    <property type="match status" value="1"/>
</dbReference>
<dbReference type="EMBL" id="KZ452014">
    <property type="protein sequence ID" value="PKA51198.1"/>
    <property type="molecule type" value="Genomic_DNA"/>
</dbReference>
<gene>
    <name evidence="1" type="ORF">AXF42_Ash010638</name>
</gene>
<keyword evidence="2" id="KW-1185">Reference proteome</keyword>
<dbReference type="OrthoDB" id="2020436at2759"/>
<dbReference type="Proteomes" id="UP000236161">
    <property type="component" value="Unassembled WGS sequence"/>
</dbReference>
<accession>A0A2I0A6N6</accession>